<proteinExistence type="predicted"/>
<dbReference type="AlphaFoldDB" id="A0AAD0KFV1"/>
<feature type="signal peptide" evidence="1">
    <location>
        <begin position="1"/>
        <end position="43"/>
    </location>
</feature>
<evidence type="ECO:0000256" key="1">
    <source>
        <dbReference type="SAM" id="SignalP"/>
    </source>
</evidence>
<sequence length="347" mass="34113">MDKIGKSGAHRCPRPRGRRPAGALLGCALAASLTVTAPAVAQAAAPGVALPVPVVPSSSTSGGEALPGNAFRIAHVDAALVSDAGPVVVGQWPEAPSVVPSPRHLRPLGQVRVPVAADAGDRVRVGNLDLTRPSALSPELAAQITAGSGEIVRGISDVLRSNGVPAARADRVAEQMVGDAAVGGVIGAGVAAPLALAVGGVVGGGLGLLFGIPFLPTGLVVGPVVGTALVATLVALPAVAAGVAIGAAHGYDKGWKVPVGGPRHLRADTTEVSAERVVVPHQAKHAAPAPAVVPEVAAPVVRQVAPTPAVKRVEPMRTVGSGPADCSIVRKVEVALQGGAIGTCQAG</sequence>
<organism evidence="2 3">
    <name type="scientific">Gordonia terrae</name>
    <dbReference type="NCBI Taxonomy" id="2055"/>
    <lineage>
        <taxon>Bacteria</taxon>
        <taxon>Bacillati</taxon>
        <taxon>Actinomycetota</taxon>
        <taxon>Actinomycetes</taxon>
        <taxon>Mycobacteriales</taxon>
        <taxon>Gordoniaceae</taxon>
        <taxon>Gordonia</taxon>
    </lineage>
</organism>
<dbReference type="KEGG" id="gta:BCM27_20085"/>
<gene>
    <name evidence="2" type="ORF">DLJ61_20300</name>
</gene>
<protein>
    <submittedName>
        <fullName evidence="2">Uncharacterized protein</fullName>
    </submittedName>
</protein>
<dbReference type="EMBL" id="CP029604">
    <property type="protein sequence ID" value="AWO85541.1"/>
    <property type="molecule type" value="Genomic_DNA"/>
</dbReference>
<evidence type="ECO:0000313" key="2">
    <source>
        <dbReference type="EMBL" id="AWO85541.1"/>
    </source>
</evidence>
<feature type="chain" id="PRO_5042062590" evidence="1">
    <location>
        <begin position="44"/>
        <end position="347"/>
    </location>
</feature>
<dbReference type="Proteomes" id="UP000247118">
    <property type="component" value="Chromosome"/>
</dbReference>
<accession>A0AAD0KFV1</accession>
<keyword evidence="1" id="KW-0732">Signal</keyword>
<reference evidence="2 3" key="1">
    <citation type="submission" date="2018-05" db="EMBL/GenBank/DDBJ databases">
        <title>Complete genome sequence of Gordonia terrae NRRL B-16283.</title>
        <authorList>
            <person name="Garlena R.A."/>
            <person name="Russell D.A."/>
            <person name="Hatfull G.F."/>
        </authorList>
    </citation>
    <scope>NUCLEOTIDE SEQUENCE [LARGE SCALE GENOMIC DNA]</scope>
    <source>
        <strain evidence="2 3">NRRL B-16283</strain>
    </source>
</reference>
<evidence type="ECO:0000313" key="3">
    <source>
        <dbReference type="Proteomes" id="UP000247118"/>
    </source>
</evidence>
<name>A0AAD0KFV1_9ACTN</name>